<dbReference type="Gene3D" id="3.20.20.70">
    <property type="entry name" value="Aldolase class I"/>
    <property type="match status" value="1"/>
</dbReference>
<protein>
    <submittedName>
        <fullName evidence="8">Radical SAM domain protein</fullName>
    </submittedName>
</protein>
<evidence type="ECO:0000259" key="7">
    <source>
        <dbReference type="PROSITE" id="PS51918"/>
    </source>
</evidence>
<dbReference type="EMBL" id="CP000478">
    <property type="protein sequence ID" value="ABK16061.1"/>
    <property type="molecule type" value="Genomic_DNA"/>
</dbReference>
<reference evidence="8 9" key="1">
    <citation type="submission" date="2006-10" db="EMBL/GenBank/DDBJ databases">
        <title>Complete sequence of Syntrophobacter fumaroxidans MPOB.</title>
        <authorList>
            <consortium name="US DOE Joint Genome Institute"/>
            <person name="Copeland A."/>
            <person name="Lucas S."/>
            <person name="Lapidus A."/>
            <person name="Barry K."/>
            <person name="Detter J.C."/>
            <person name="Glavina del Rio T."/>
            <person name="Hammon N."/>
            <person name="Israni S."/>
            <person name="Pitluck S."/>
            <person name="Goltsman E.G."/>
            <person name="Martinez M."/>
            <person name="Schmutz J."/>
            <person name="Larimer F."/>
            <person name="Land M."/>
            <person name="Hauser L."/>
            <person name="Kyrpides N."/>
            <person name="Kim E."/>
            <person name="Boone D.R."/>
            <person name="Brockman F."/>
            <person name="Culley D."/>
            <person name="Ferry J."/>
            <person name="Gunsalus R."/>
            <person name="McInerney M.J."/>
            <person name="Morrison M."/>
            <person name="Plugge C."/>
            <person name="Rohlin L."/>
            <person name="Scholten J."/>
            <person name="Sieber J."/>
            <person name="Stams A.J.M."/>
            <person name="Worm P."/>
            <person name="Henstra A.M."/>
            <person name="Richardson P."/>
        </authorList>
    </citation>
    <scope>NUCLEOTIDE SEQUENCE [LARGE SCALE GENOMIC DNA]</scope>
    <source>
        <strain evidence="9">DSM 10017 / MPOB</strain>
    </source>
</reference>
<dbReference type="InterPro" id="IPR013785">
    <property type="entry name" value="Aldolase_TIM"/>
</dbReference>
<dbReference type="PROSITE" id="PS51918">
    <property type="entry name" value="RADICAL_SAM"/>
    <property type="match status" value="1"/>
</dbReference>
<dbReference type="eggNOG" id="COG0731">
    <property type="taxonomic scope" value="Bacteria"/>
</dbReference>
<keyword evidence="2" id="KW-0004">4Fe-4S</keyword>
<keyword evidence="4" id="KW-0479">Metal-binding</keyword>
<dbReference type="AlphaFoldDB" id="A0LF59"/>
<dbReference type="PANTHER" id="PTHR43787">
    <property type="entry name" value="FEMO COFACTOR BIOSYNTHESIS PROTEIN NIFB-RELATED"/>
    <property type="match status" value="1"/>
</dbReference>
<proteinExistence type="predicted"/>
<dbReference type="GO" id="GO:0051539">
    <property type="term" value="F:4 iron, 4 sulfur cluster binding"/>
    <property type="evidence" value="ECO:0007669"/>
    <property type="project" value="UniProtKB-KW"/>
</dbReference>
<dbReference type="PANTHER" id="PTHR43787:SF11">
    <property type="entry name" value="UPF0026 PROTEIN SLR1464"/>
    <property type="match status" value="1"/>
</dbReference>
<keyword evidence="9" id="KW-1185">Reference proteome</keyword>
<evidence type="ECO:0000256" key="1">
    <source>
        <dbReference type="ARBA" id="ARBA00001966"/>
    </source>
</evidence>
<dbReference type="InParanoid" id="A0LF59"/>
<evidence type="ECO:0000313" key="8">
    <source>
        <dbReference type="EMBL" id="ABK16061.1"/>
    </source>
</evidence>
<dbReference type="InterPro" id="IPR040084">
    <property type="entry name" value="GTPase_Obg"/>
</dbReference>
<dbReference type="SUPFAM" id="SSF102114">
    <property type="entry name" value="Radical SAM enzymes"/>
    <property type="match status" value="1"/>
</dbReference>
<dbReference type="InterPro" id="IPR058240">
    <property type="entry name" value="rSAM_sf"/>
</dbReference>
<dbReference type="SFLD" id="SFLDS00029">
    <property type="entry name" value="Radical_SAM"/>
    <property type="match status" value="1"/>
</dbReference>
<dbReference type="RefSeq" id="WP_011697234.1">
    <property type="nucleotide sequence ID" value="NC_008554.1"/>
</dbReference>
<name>A0LF59_SYNFM</name>
<gene>
    <name evidence="8" type="ordered locus">Sfum_0361</name>
</gene>
<dbReference type="OrthoDB" id="9800840at2"/>
<dbReference type="GO" id="GO:0003824">
    <property type="term" value="F:catalytic activity"/>
    <property type="evidence" value="ECO:0007669"/>
    <property type="project" value="InterPro"/>
</dbReference>
<evidence type="ECO:0000256" key="4">
    <source>
        <dbReference type="ARBA" id="ARBA00022723"/>
    </source>
</evidence>
<sequence>MRTIFGPVPSRRLGRSLGIDVIPPKTCSYNCVYCESGLTTHLTVKRRAFVRPEDVLAELREYFLEHPGGADALTFSSAGEPTLYEPLEELVRAVKEAYASLPLIVLTNGSLLWHPEVRRALLRADRVVPSVDAISDEAFKCVNRPHPELDNDSILDGLRAFRKEYKGQLHVEVMLVSGLNDNREELLRLSRFVEELGPERVELNTVVRPPAQWGTTGLSARRMEECASFFPAGKTDVIGRFQRAEGQGEDPDLSGRILELVSRRPCSIEEMAASLGVPEVELRRAVMSLEADNRLTRYLYNEIEFLCSPECRR</sequence>
<evidence type="ECO:0000256" key="3">
    <source>
        <dbReference type="ARBA" id="ARBA00022691"/>
    </source>
</evidence>
<dbReference type="SFLD" id="SFLDG01083">
    <property type="entry name" value="Uncharacterised_Radical_SAM_Su"/>
    <property type="match status" value="1"/>
</dbReference>
<dbReference type="SMART" id="SM00729">
    <property type="entry name" value="Elp3"/>
    <property type="match status" value="1"/>
</dbReference>
<comment type="cofactor">
    <cofactor evidence="1">
        <name>[4Fe-4S] cluster</name>
        <dbReference type="ChEBI" id="CHEBI:49883"/>
    </cofactor>
</comment>
<feature type="domain" description="Radical SAM core" evidence="7">
    <location>
        <begin position="11"/>
        <end position="249"/>
    </location>
</feature>
<keyword evidence="5" id="KW-0408">Iron</keyword>
<dbReference type="InterPro" id="IPR007197">
    <property type="entry name" value="rSAM"/>
</dbReference>
<dbReference type="Proteomes" id="UP000001784">
    <property type="component" value="Chromosome"/>
</dbReference>
<dbReference type="KEGG" id="sfu:Sfum_0361"/>
<dbReference type="CDD" id="cd01335">
    <property type="entry name" value="Radical_SAM"/>
    <property type="match status" value="1"/>
</dbReference>
<keyword evidence="6" id="KW-0411">Iron-sulfur</keyword>
<dbReference type="GO" id="GO:0046872">
    <property type="term" value="F:metal ion binding"/>
    <property type="evidence" value="ECO:0007669"/>
    <property type="project" value="UniProtKB-KW"/>
</dbReference>
<accession>A0LF59</accession>
<evidence type="ECO:0000313" key="9">
    <source>
        <dbReference type="Proteomes" id="UP000001784"/>
    </source>
</evidence>
<dbReference type="STRING" id="335543.Sfum_0361"/>
<dbReference type="HOGENOM" id="CLU_058377_0_0_7"/>
<evidence type="ECO:0000256" key="6">
    <source>
        <dbReference type="ARBA" id="ARBA00023014"/>
    </source>
</evidence>
<evidence type="ECO:0000256" key="2">
    <source>
        <dbReference type="ARBA" id="ARBA00022485"/>
    </source>
</evidence>
<dbReference type="InterPro" id="IPR006638">
    <property type="entry name" value="Elp3/MiaA/NifB-like_rSAM"/>
</dbReference>
<keyword evidence="3" id="KW-0949">S-adenosyl-L-methionine</keyword>
<evidence type="ECO:0000256" key="5">
    <source>
        <dbReference type="ARBA" id="ARBA00023004"/>
    </source>
</evidence>
<organism evidence="8 9">
    <name type="scientific">Syntrophobacter fumaroxidans (strain DSM 10017 / MPOB)</name>
    <dbReference type="NCBI Taxonomy" id="335543"/>
    <lineage>
        <taxon>Bacteria</taxon>
        <taxon>Pseudomonadati</taxon>
        <taxon>Thermodesulfobacteriota</taxon>
        <taxon>Syntrophobacteria</taxon>
        <taxon>Syntrophobacterales</taxon>
        <taxon>Syntrophobacteraceae</taxon>
        <taxon>Syntrophobacter</taxon>
    </lineage>
</organism>
<dbReference type="Pfam" id="PF04055">
    <property type="entry name" value="Radical_SAM"/>
    <property type="match status" value="1"/>
</dbReference>